<dbReference type="AlphaFoldDB" id="A0AAV5VVC5"/>
<feature type="transmembrane region" description="Helical" evidence="2">
    <location>
        <begin position="65"/>
        <end position="88"/>
    </location>
</feature>
<dbReference type="PANTHER" id="PTHR47521">
    <property type="entry name" value="SERPENTINE RECEPTOR, CLASS E (EPSILON)-RELATED"/>
    <property type="match status" value="1"/>
</dbReference>
<gene>
    <name evidence="3" type="ORF">PFISCL1PPCAC_13510</name>
</gene>
<dbReference type="EMBL" id="BTSY01000004">
    <property type="protein sequence ID" value="GMT22213.1"/>
    <property type="molecule type" value="Genomic_DNA"/>
</dbReference>
<dbReference type="InterPro" id="IPR004151">
    <property type="entry name" value="7TM_GPCR_serpentine_rcpt_Sre"/>
</dbReference>
<keyword evidence="2" id="KW-0812">Transmembrane</keyword>
<keyword evidence="4" id="KW-1185">Reference proteome</keyword>
<accession>A0AAV5VVC5</accession>
<organism evidence="3 4">
    <name type="scientific">Pristionchus fissidentatus</name>
    <dbReference type="NCBI Taxonomy" id="1538716"/>
    <lineage>
        <taxon>Eukaryota</taxon>
        <taxon>Metazoa</taxon>
        <taxon>Ecdysozoa</taxon>
        <taxon>Nematoda</taxon>
        <taxon>Chromadorea</taxon>
        <taxon>Rhabditida</taxon>
        <taxon>Rhabditina</taxon>
        <taxon>Diplogasteromorpha</taxon>
        <taxon>Diplogasteroidea</taxon>
        <taxon>Neodiplogasteridae</taxon>
        <taxon>Pristionchus</taxon>
    </lineage>
</organism>
<evidence type="ECO:0000313" key="3">
    <source>
        <dbReference type="EMBL" id="GMT22213.1"/>
    </source>
</evidence>
<feature type="non-terminal residue" evidence="3">
    <location>
        <position position="224"/>
    </location>
</feature>
<comment type="similarity">
    <text evidence="1">Belongs to the nematode receptor-like protein sre family.</text>
</comment>
<dbReference type="InterPro" id="IPR052860">
    <property type="entry name" value="NRL-GPCR1"/>
</dbReference>
<protein>
    <recommendedName>
        <fullName evidence="5">G protein-coupled receptor</fullName>
    </recommendedName>
</protein>
<evidence type="ECO:0000313" key="4">
    <source>
        <dbReference type="Proteomes" id="UP001432322"/>
    </source>
</evidence>
<evidence type="ECO:0000256" key="2">
    <source>
        <dbReference type="SAM" id="Phobius"/>
    </source>
</evidence>
<sequence>LRLRFIFCFIHADANSLVRLSVMYLQMYGPVERVATTHLVVSSLIREAFLAYFSSLYESGVPSTTLFFAVLEILHLAITYIDSLSLIYDYTADISYVIHCGIFVCAGVAVYYIIYRIDLQELETLKKGATIDSYSVARNYQLKENINLMNMLSSIAIPFIICLLPEFVFYPAFSLIPKDAGYNGIRYFSIALYDVWIAVVAIVGIGLFPICEPKIAKHMPKALK</sequence>
<feature type="transmembrane region" description="Helical" evidence="2">
    <location>
        <begin position="94"/>
        <end position="114"/>
    </location>
</feature>
<dbReference type="PANTHER" id="PTHR47521:SF7">
    <property type="entry name" value="SERPENTINE RECEPTOR CLASS EPSILON-6"/>
    <property type="match status" value="1"/>
</dbReference>
<comment type="caution">
    <text evidence="3">The sequence shown here is derived from an EMBL/GenBank/DDBJ whole genome shotgun (WGS) entry which is preliminary data.</text>
</comment>
<dbReference type="Pfam" id="PF03125">
    <property type="entry name" value="Sre"/>
    <property type="match status" value="1"/>
</dbReference>
<keyword evidence="2" id="KW-0472">Membrane</keyword>
<dbReference type="GO" id="GO:0016020">
    <property type="term" value="C:membrane"/>
    <property type="evidence" value="ECO:0007669"/>
    <property type="project" value="InterPro"/>
</dbReference>
<dbReference type="Proteomes" id="UP001432322">
    <property type="component" value="Unassembled WGS sequence"/>
</dbReference>
<evidence type="ECO:0000256" key="1">
    <source>
        <dbReference type="ARBA" id="ARBA00006803"/>
    </source>
</evidence>
<feature type="non-terminal residue" evidence="3">
    <location>
        <position position="1"/>
    </location>
</feature>
<proteinExistence type="inferred from homology"/>
<feature type="transmembrane region" description="Helical" evidence="2">
    <location>
        <begin position="190"/>
        <end position="211"/>
    </location>
</feature>
<reference evidence="3" key="1">
    <citation type="submission" date="2023-10" db="EMBL/GenBank/DDBJ databases">
        <title>Genome assembly of Pristionchus species.</title>
        <authorList>
            <person name="Yoshida K."/>
            <person name="Sommer R.J."/>
        </authorList>
    </citation>
    <scope>NUCLEOTIDE SEQUENCE</scope>
    <source>
        <strain evidence="3">RS5133</strain>
    </source>
</reference>
<evidence type="ECO:0008006" key="5">
    <source>
        <dbReference type="Google" id="ProtNLM"/>
    </source>
</evidence>
<name>A0AAV5VVC5_9BILA</name>
<keyword evidence="2" id="KW-1133">Transmembrane helix</keyword>
<dbReference type="GO" id="GO:0007606">
    <property type="term" value="P:sensory perception of chemical stimulus"/>
    <property type="evidence" value="ECO:0007669"/>
    <property type="project" value="InterPro"/>
</dbReference>
<feature type="transmembrane region" description="Helical" evidence="2">
    <location>
        <begin position="148"/>
        <end position="170"/>
    </location>
</feature>